<dbReference type="GO" id="GO:0016491">
    <property type="term" value="F:oxidoreductase activity"/>
    <property type="evidence" value="ECO:0007669"/>
    <property type="project" value="UniProtKB-KW"/>
</dbReference>
<reference evidence="6 7" key="1">
    <citation type="submission" date="2019-03" db="EMBL/GenBank/DDBJ databases">
        <title>Draft genome sequences of novel Actinobacteria.</title>
        <authorList>
            <person name="Sahin N."/>
            <person name="Ay H."/>
            <person name="Saygin H."/>
        </authorList>
    </citation>
    <scope>NUCLEOTIDE SEQUENCE [LARGE SCALE GENOMIC DNA]</scope>
    <source>
        <strain evidence="6 7">6K102</strain>
    </source>
</reference>
<protein>
    <recommendedName>
        <fullName evidence="5">TauD/TfdA-like domain-containing protein</fullName>
    </recommendedName>
</protein>
<feature type="domain" description="TauD/TfdA-like" evidence="5">
    <location>
        <begin position="19"/>
        <end position="239"/>
    </location>
</feature>
<evidence type="ECO:0000256" key="4">
    <source>
        <dbReference type="ARBA" id="ARBA00023194"/>
    </source>
</evidence>
<comment type="cofactor">
    <cofactor evidence="1">
        <name>Fe(2+)</name>
        <dbReference type="ChEBI" id="CHEBI:29033"/>
    </cofactor>
</comment>
<dbReference type="AlphaFoldDB" id="A0A4R5FT19"/>
<sequence length="249" mass="27598">MSFGVVPARVDGHSPDRAGHLLAETGAVILTGLAPTPDALVVAAALVLGHRLRQVFPYRSRPTRDSGPVHLHADSFDVVVDVGGVPARRRDPDEDYVFIQAVRTPDAGGESFVADAYRFADNLQRHDPDLWDFLTGADVDLYGAWANVRGLPATPRVGRHVEYTRTGRRIVRRVEGAVPLHRDPDAERTRELIGRFDEAVQDMHAALPRFTLAEGETLVLDNYRCWHGRDAHTGERHVRILTVRSADAR</sequence>
<keyword evidence="3" id="KW-0408">Iron</keyword>
<evidence type="ECO:0000256" key="2">
    <source>
        <dbReference type="ARBA" id="ARBA00023002"/>
    </source>
</evidence>
<dbReference type="InterPro" id="IPR050411">
    <property type="entry name" value="AlphaKG_dependent_hydroxylases"/>
</dbReference>
<dbReference type="SUPFAM" id="SSF51197">
    <property type="entry name" value="Clavaminate synthase-like"/>
    <property type="match status" value="1"/>
</dbReference>
<evidence type="ECO:0000256" key="3">
    <source>
        <dbReference type="ARBA" id="ARBA00023004"/>
    </source>
</evidence>
<proteinExistence type="predicted"/>
<keyword evidence="4" id="KW-0045">Antibiotic biosynthesis</keyword>
<dbReference type="EMBL" id="SMLD01000019">
    <property type="protein sequence ID" value="TDE56560.1"/>
    <property type="molecule type" value="Genomic_DNA"/>
</dbReference>
<comment type="caution">
    <text evidence="6">The sequence shown here is derived from an EMBL/GenBank/DDBJ whole genome shotgun (WGS) entry which is preliminary data.</text>
</comment>
<dbReference type="InterPro" id="IPR042098">
    <property type="entry name" value="TauD-like_sf"/>
</dbReference>
<evidence type="ECO:0000313" key="6">
    <source>
        <dbReference type="EMBL" id="TDE56560.1"/>
    </source>
</evidence>
<evidence type="ECO:0000259" key="5">
    <source>
        <dbReference type="Pfam" id="PF02668"/>
    </source>
</evidence>
<accession>A0A4R5FT19</accession>
<dbReference type="Gene3D" id="3.60.130.10">
    <property type="entry name" value="Clavaminate synthase-like"/>
    <property type="match status" value="1"/>
</dbReference>
<dbReference type="InterPro" id="IPR003819">
    <property type="entry name" value="TauD/TfdA-like"/>
</dbReference>
<dbReference type="GO" id="GO:0017000">
    <property type="term" value="P:antibiotic biosynthetic process"/>
    <property type="evidence" value="ECO:0007669"/>
    <property type="project" value="UniProtKB-KW"/>
</dbReference>
<dbReference type="RefSeq" id="WP_132630028.1">
    <property type="nucleotide sequence ID" value="NZ_SMLD01000019.1"/>
</dbReference>
<evidence type="ECO:0000313" key="7">
    <source>
        <dbReference type="Proteomes" id="UP000295136"/>
    </source>
</evidence>
<evidence type="ECO:0000256" key="1">
    <source>
        <dbReference type="ARBA" id="ARBA00001954"/>
    </source>
</evidence>
<organism evidence="6 7">
    <name type="scientific">Nonomuraea mesophila</name>
    <dbReference type="NCBI Taxonomy" id="2530382"/>
    <lineage>
        <taxon>Bacteria</taxon>
        <taxon>Bacillati</taxon>
        <taxon>Actinomycetota</taxon>
        <taxon>Actinomycetes</taxon>
        <taxon>Streptosporangiales</taxon>
        <taxon>Streptosporangiaceae</taxon>
        <taxon>Nonomuraea</taxon>
    </lineage>
</organism>
<dbReference type="PANTHER" id="PTHR10696">
    <property type="entry name" value="GAMMA-BUTYROBETAINE HYDROXYLASE-RELATED"/>
    <property type="match status" value="1"/>
</dbReference>
<keyword evidence="7" id="KW-1185">Reference proteome</keyword>
<name>A0A4R5FT19_9ACTN</name>
<keyword evidence="2" id="KW-0560">Oxidoreductase</keyword>
<dbReference type="Pfam" id="PF02668">
    <property type="entry name" value="TauD"/>
    <property type="match status" value="1"/>
</dbReference>
<dbReference type="PANTHER" id="PTHR10696:SF56">
    <property type="entry name" value="TAUD_TFDA-LIKE DOMAIN-CONTAINING PROTEIN"/>
    <property type="match status" value="1"/>
</dbReference>
<gene>
    <name evidence="6" type="ORF">E1295_10370</name>
</gene>
<dbReference type="Proteomes" id="UP000295136">
    <property type="component" value="Unassembled WGS sequence"/>
</dbReference>